<evidence type="ECO:0000313" key="1">
    <source>
        <dbReference type="EMBL" id="MDQ0424294.1"/>
    </source>
</evidence>
<organism evidence="1 2">
    <name type="scientific">Cellulomonas iranensis</name>
    <dbReference type="NCBI Taxonomy" id="76862"/>
    <lineage>
        <taxon>Bacteria</taxon>
        <taxon>Bacillati</taxon>
        <taxon>Actinomycetota</taxon>
        <taxon>Actinomycetes</taxon>
        <taxon>Micrococcales</taxon>
        <taxon>Cellulomonadaceae</taxon>
        <taxon>Cellulomonas</taxon>
    </lineage>
</organism>
<accession>A0ABU0GG10</accession>
<sequence length="94" mass="10640">MSETYLPTEDGWVSANLDAALDTLVAEGRPFTADDLHAERFGIPGIRPGDVGAAFRRARARHDLRVTDYTASRRPSRHHSLLRVWAPTRRETER</sequence>
<dbReference type="Proteomes" id="UP001240250">
    <property type="component" value="Unassembled WGS sequence"/>
</dbReference>
<comment type="caution">
    <text evidence="1">The sequence shown here is derived from an EMBL/GenBank/DDBJ whole genome shotgun (WGS) entry which is preliminary data.</text>
</comment>
<reference evidence="1 2" key="1">
    <citation type="submission" date="2023-07" db="EMBL/GenBank/DDBJ databases">
        <title>Sequencing the genomes of 1000 actinobacteria strains.</title>
        <authorList>
            <person name="Klenk H.-P."/>
        </authorList>
    </citation>
    <scope>NUCLEOTIDE SEQUENCE [LARGE SCALE GENOMIC DNA]</scope>
    <source>
        <strain evidence="1 2">DSM 14785</strain>
    </source>
</reference>
<gene>
    <name evidence="1" type="ORF">JO380_000675</name>
</gene>
<protein>
    <submittedName>
        <fullName evidence="1">Uncharacterized protein</fullName>
    </submittedName>
</protein>
<dbReference type="EMBL" id="JAUSVM010000001">
    <property type="protein sequence ID" value="MDQ0424294.1"/>
    <property type="molecule type" value="Genomic_DNA"/>
</dbReference>
<evidence type="ECO:0000313" key="2">
    <source>
        <dbReference type="Proteomes" id="UP001240250"/>
    </source>
</evidence>
<proteinExistence type="predicted"/>
<keyword evidence="2" id="KW-1185">Reference proteome</keyword>
<name>A0ABU0GG10_9CELL</name>